<evidence type="ECO:0000256" key="1">
    <source>
        <dbReference type="SAM" id="MobiDB-lite"/>
    </source>
</evidence>
<evidence type="ECO:0000313" key="2">
    <source>
        <dbReference type="EMBL" id="CAD8237712.1"/>
    </source>
</evidence>
<organism evidence="2">
    <name type="scientific">Prasinoderma coloniale</name>
    <dbReference type="NCBI Taxonomy" id="156133"/>
    <lineage>
        <taxon>Eukaryota</taxon>
        <taxon>Viridiplantae</taxon>
        <taxon>Prasinodermophyta</taxon>
        <taxon>Prasinodermophyceae</taxon>
        <taxon>Prasinodermales</taxon>
        <taxon>Prasinodermaceae</taxon>
        <taxon>Prasinoderma</taxon>
    </lineage>
</organism>
<dbReference type="AlphaFoldDB" id="A0A7R9TKF2"/>
<name>A0A7R9TKF2_9VIRI</name>
<reference evidence="2" key="1">
    <citation type="submission" date="2021-01" db="EMBL/GenBank/DDBJ databases">
        <authorList>
            <person name="Corre E."/>
            <person name="Pelletier E."/>
            <person name="Niang G."/>
            <person name="Scheremetjew M."/>
            <person name="Finn R."/>
            <person name="Kale V."/>
            <person name="Holt S."/>
            <person name="Cochrane G."/>
            <person name="Meng A."/>
            <person name="Brown T."/>
            <person name="Cohen L."/>
        </authorList>
    </citation>
    <scope>NUCLEOTIDE SEQUENCE</scope>
    <source>
        <strain evidence="2">CCMP1413</strain>
    </source>
</reference>
<protein>
    <submittedName>
        <fullName evidence="2">Uncharacterized protein</fullName>
    </submittedName>
</protein>
<proteinExistence type="predicted"/>
<gene>
    <name evidence="2" type="ORF">PCOL08062_LOCUS5308</name>
</gene>
<dbReference type="EMBL" id="HBDZ01006947">
    <property type="protein sequence ID" value="CAD8237712.1"/>
    <property type="molecule type" value="Transcribed_RNA"/>
</dbReference>
<feature type="region of interest" description="Disordered" evidence="1">
    <location>
        <begin position="36"/>
        <end position="72"/>
    </location>
</feature>
<sequence length="185" mass="20927">MAAAARAASSVAAQASTAPALSRGYAMIFGKFSQFRTPRDGWDRHEEAVRRQEAGGRSSSRRQEDDVGADEGANVSMEIAPYNYVQDVKRLHKHQHILMPGRVAGGISQRDYSEKKPVFMRGARRNKLKAENLRFRRFIERYNAMFEKGAVARKAALEQRKARREGARGERVKDFVFAWSPKIAK</sequence>
<feature type="compositionally biased region" description="Basic and acidic residues" evidence="1">
    <location>
        <begin position="37"/>
        <end position="54"/>
    </location>
</feature>
<accession>A0A7R9TKF2</accession>